<reference evidence="1" key="1">
    <citation type="journal article" date="2021" name="Proc. Natl. Acad. Sci. U.S.A.">
        <title>Three genomes in the algal genus Volvox reveal the fate of a haploid sex-determining region after a transition to homothallism.</title>
        <authorList>
            <person name="Yamamoto K."/>
            <person name="Hamaji T."/>
            <person name="Kawai-Toyooka H."/>
            <person name="Matsuzaki R."/>
            <person name="Takahashi F."/>
            <person name="Nishimura Y."/>
            <person name="Kawachi M."/>
            <person name="Noguchi H."/>
            <person name="Minakuchi Y."/>
            <person name="Umen J.G."/>
            <person name="Toyoda A."/>
            <person name="Nozaki H."/>
        </authorList>
    </citation>
    <scope>NUCLEOTIDE SEQUENCE</scope>
    <source>
        <strain evidence="1">NIES-3785</strain>
    </source>
</reference>
<sequence length="507" mass="52745">MLPLVLLYVVTSFFFRMKMPDPKATSGQRPSKRVKSCTQEKGPDLQTCALLKYSLKLPQSFTPGSIQANRIALRVAGDSCLVYIANAQHVYEVHLGSDLSAARSSSSGDVDQGKEGVLVPRSAQVGHIRQLETLSHMAAEVQGLYAGTHGSHHVLAAVDSVGNVRLLASSMAAPPSGEEGSPGEHQLMTLDAPYRGECGWTGLAVRSVGLAADRGAADVGDAPTEGPQLEVAVARQRMRDVLLYRNGVRLRILHTMQGPTALAYLGSAGPEASGGLLAVAEEHQISLWDVSQGERGGCMQRLGVYGGGCPVYGLTWISTAAAAEGRSRQQGGGSGDEGLLAATGGERSVVMLEPRKWHIVAKWPGCVKYPATHMSPSALAPGYVYVAGLDYECVAGRWDGSSGSCSGNANSSSGGHGRAMGPAHLIPGREQQPQADDGLEGVTCGRGGLSFRGDSKWLGLACCSLPPLNQAVGRNGGTDGGSREVAAALSLSGNLYVMLVAPAPPVA</sequence>
<dbReference type="Proteomes" id="UP000722791">
    <property type="component" value="Unassembled WGS sequence"/>
</dbReference>
<organism evidence="1 2">
    <name type="scientific">Volvox reticuliferus</name>
    <dbReference type="NCBI Taxonomy" id="1737510"/>
    <lineage>
        <taxon>Eukaryota</taxon>
        <taxon>Viridiplantae</taxon>
        <taxon>Chlorophyta</taxon>
        <taxon>core chlorophytes</taxon>
        <taxon>Chlorophyceae</taxon>
        <taxon>CS clade</taxon>
        <taxon>Chlamydomonadales</taxon>
        <taxon>Volvocaceae</taxon>
        <taxon>Volvox</taxon>
    </lineage>
</organism>
<dbReference type="AlphaFoldDB" id="A0A8J4DE46"/>
<dbReference type="SUPFAM" id="SSF101908">
    <property type="entry name" value="Putative isomerase YbhE"/>
    <property type="match status" value="1"/>
</dbReference>
<dbReference type="OrthoDB" id="534245at2759"/>
<dbReference type="EMBL" id="BNCQ01000007">
    <property type="protein sequence ID" value="GIM00224.1"/>
    <property type="molecule type" value="Genomic_DNA"/>
</dbReference>
<dbReference type="PANTHER" id="PTHR47467">
    <property type="entry name" value="OS01G0867200 PROTEIN"/>
    <property type="match status" value="1"/>
</dbReference>
<name>A0A8J4DE46_9CHLO</name>
<gene>
    <name evidence="1" type="ORF">Vretimale_5375</name>
</gene>
<dbReference type="PANTHER" id="PTHR47467:SF1">
    <property type="entry name" value="WD40 REPEAT-CONTAINING PROTEIN"/>
    <property type="match status" value="1"/>
</dbReference>
<protein>
    <submittedName>
        <fullName evidence="1">Uncharacterized protein</fullName>
    </submittedName>
</protein>
<evidence type="ECO:0000313" key="2">
    <source>
        <dbReference type="Proteomes" id="UP000722791"/>
    </source>
</evidence>
<proteinExistence type="predicted"/>
<evidence type="ECO:0000313" key="1">
    <source>
        <dbReference type="EMBL" id="GIM00224.1"/>
    </source>
</evidence>
<comment type="caution">
    <text evidence="1">The sequence shown here is derived from an EMBL/GenBank/DDBJ whole genome shotgun (WGS) entry which is preliminary data.</text>
</comment>
<accession>A0A8J4DE46</accession>